<sequence length="278" mass="32705">MATIILGPIFSTSYYYLINVDATSTSVTSCRLIITISVGLIDSVVYGIGLYLSIQTINEFHNQQIFSSKEIIHYHKHFQSIITHEKHLLQSINQVTDLLIENQMNLHDVMKDLIIDNQNHTDSILIQNIRNKLEILKFIEKDGLMTIKENINESLQLLKFNLSINKNHQQLHETYFNDIVLLNSYLFNRIYLFIFTFSFLLYIHQILLWFFQYLTLNNPDKYFSYSFILSIIILSQSLGLIYFIEITKTFSYLSLLYIYACIFFIRSFITLVSILWAS</sequence>
<protein>
    <submittedName>
        <fullName evidence="2">Uncharacterized protein</fullName>
    </submittedName>
</protein>
<keyword evidence="1" id="KW-0472">Membrane</keyword>
<name>A0A814L4P9_9BILA</name>
<dbReference type="Proteomes" id="UP000663854">
    <property type="component" value="Unassembled WGS sequence"/>
</dbReference>
<dbReference type="AlphaFoldDB" id="A0A814L4P9"/>
<gene>
    <name evidence="3" type="ORF">JXQ802_LOCUS26274</name>
    <name evidence="2" type="ORF">PYM288_LOCUS17566</name>
</gene>
<dbReference type="Proteomes" id="UP000663870">
    <property type="component" value="Unassembled WGS sequence"/>
</dbReference>
<reference evidence="2" key="1">
    <citation type="submission" date="2021-02" db="EMBL/GenBank/DDBJ databases">
        <authorList>
            <person name="Nowell W R."/>
        </authorList>
    </citation>
    <scope>NUCLEOTIDE SEQUENCE</scope>
</reference>
<organism evidence="2 4">
    <name type="scientific">Rotaria sordida</name>
    <dbReference type="NCBI Taxonomy" id="392033"/>
    <lineage>
        <taxon>Eukaryota</taxon>
        <taxon>Metazoa</taxon>
        <taxon>Spiralia</taxon>
        <taxon>Gnathifera</taxon>
        <taxon>Rotifera</taxon>
        <taxon>Eurotatoria</taxon>
        <taxon>Bdelloidea</taxon>
        <taxon>Philodinida</taxon>
        <taxon>Philodinidae</taxon>
        <taxon>Rotaria</taxon>
    </lineage>
</organism>
<evidence type="ECO:0000313" key="4">
    <source>
        <dbReference type="Proteomes" id="UP000663854"/>
    </source>
</evidence>
<comment type="caution">
    <text evidence="2">The sequence shown here is derived from an EMBL/GenBank/DDBJ whole genome shotgun (WGS) entry which is preliminary data.</text>
</comment>
<dbReference type="EMBL" id="CAJNOH010000500">
    <property type="protein sequence ID" value="CAF1059421.1"/>
    <property type="molecule type" value="Genomic_DNA"/>
</dbReference>
<dbReference type="EMBL" id="CAJNOL010000914">
    <property type="protein sequence ID" value="CAF1237361.1"/>
    <property type="molecule type" value="Genomic_DNA"/>
</dbReference>
<keyword evidence="1" id="KW-0812">Transmembrane</keyword>
<keyword evidence="1" id="KW-1133">Transmembrane helix</keyword>
<accession>A0A814L4P9</accession>
<feature type="transmembrane region" description="Helical" evidence="1">
    <location>
        <begin position="256"/>
        <end position="277"/>
    </location>
</feature>
<evidence type="ECO:0000313" key="2">
    <source>
        <dbReference type="EMBL" id="CAF1059421.1"/>
    </source>
</evidence>
<feature type="transmembrane region" description="Helical" evidence="1">
    <location>
        <begin position="190"/>
        <end position="211"/>
    </location>
</feature>
<evidence type="ECO:0000313" key="3">
    <source>
        <dbReference type="EMBL" id="CAF1237361.1"/>
    </source>
</evidence>
<keyword evidence="5" id="KW-1185">Reference proteome</keyword>
<feature type="transmembrane region" description="Helical" evidence="1">
    <location>
        <begin position="223"/>
        <end position="244"/>
    </location>
</feature>
<proteinExistence type="predicted"/>
<feature type="transmembrane region" description="Helical" evidence="1">
    <location>
        <begin position="32"/>
        <end position="54"/>
    </location>
</feature>
<evidence type="ECO:0000256" key="1">
    <source>
        <dbReference type="SAM" id="Phobius"/>
    </source>
</evidence>
<evidence type="ECO:0000313" key="5">
    <source>
        <dbReference type="Proteomes" id="UP000663870"/>
    </source>
</evidence>